<feature type="compositionally biased region" description="Basic residues" evidence="1">
    <location>
        <begin position="47"/>
        <end position="64"/>
    </location>
</feature>
<reference evidence="2" key="1">
    <citation type="submission" date="2023-03" db="UniProtKB">
        <authorList>
            <consortium name="EnsemblPlants"/>
        </authorList>
    </citation>
    <scope>IDENTIFICATION</scope>
</reference>
<accession>A0A9I9DTI7</accession>
<protein>
    <submittedName>
        <fullName evidence="2">Uncharacterized protein</fullName>
    </submittedName>
</protein>
<name>A0A9I9DTI7_CUCME</name>
<organism evidence="2">
    <name type="scientific">Cucumis melo</name>
    <name type="common">Muskmelon</name>
    <dbReference type="NCBI Taxonomy" id="3656"/>
    <lineage>
        <taxon>Eukaryota</taxon>
        <taxon>Viridiplantae</taxon>
        <taxon>Streptophyta</taxon>
        <taxon>Embryophyta</taxon>
        <taxon>Tracheophyta</taxon>
        <taxon>Spermatophyta</taxon>
        <taxon>Magnoliopsida</taxon>
        <taxon>eudicotyledons</taxon>
        <taxon>Gunneridae</taxon>
        <taxon>Pentapetalae</taxon>
        <taxon>rosids</taxon>
        <taxon>fabids</taxon>
        <taxon>Cucurbitales</taxon>
        <taxon>Cucurbitaceae</taxon>
        <taxon>Benincaseae</taxon>
        <taxon>Cucumis</taxon>
    </lineage>
</organism>
<proteinExistence type="predicted"/>
<dbReference type="EnsemblPlants" id="MELO3C022954.2.1">
    <property type="protein sequence ID" value="MELO3C022954.2.1"/>
    <property type="gene ID" value="MELO3C022954.2"/>
</dbReference>
<dbReference type="AlphaFoldDB" id="A0A9I9DTI7"/>
<dbReference type="Gramene" id="MELO3C022954.2.1">
    <property type="protein sequence ID" value="MELO3C022954.2.1"/>
    <property type="gene ID" value="MELO3C022954.2"/>
</dbReference>
<evidence type="ECO:0000313" key="2">
    <source>
        <dbReference type="EnsemblPlants" id="MELO3C022954.2.1"/>
    </source>
</evidence>
<feature type="region of interest" description="Disordered" evidence="1">
    <location>
        <begin position="45"/>
        <end position="66"/>
    </location>
</feature>
<sequence>MGFGGLGWLGIDGTLGLASAEHWAWRRRNTRTSAAWHPWNRASPASRLRKNRSSTAWRPRKKGKTTSQRRWLGVRGRMGFLQAGVGRLRLRKNRNPLSRRRLCIYGRIENLVSSLPALRLQKYEACSRGRPLAEEWEDGQVACGVV</sequence>
<evidence type="ECO:0000256" key="1">
    <source>
        <dbReference type="SAM" id="MobiDB-lite"/>
    </source>
</evidence>